<dbReference type="InterPro" id="IPR017853">
    <property type="entry name" value="GH"/>
</dbReference>
<reference evidence="13" key="2">
    <citation type="journal article" date="2019" name="Int. J. Syst. Evol. Microbiol.">
        <title>The Global Catalogue of Microorganisms (GCM) 10K type strain sequencing project: providing services to taxonomists for standard genome sequencing and annotation.</title>
        <authorList>
            <consortium name="The Broad Institute Genomics Platform"/>
            <consortium name="The Broad Institute Genome Sequencing Center for Infectious Disease"/>
            <person name="Wu L."/>
            <person name="Ma J."/>
        </authorList>
    </citation>
    <scope>NUCLEOTIDE SEQUENCE [LARGE SCALE GENOMIC DNA]</scope>
    <source>
        <strain evidence="13">CGMCC 1.15287</strain>
    </source>
</reference>
<protein>
    <submittedName>
        <fullName evidence="11">Aryl-phospho-beta-D-glucosidase BglC (GH1 family)</fullName>
    </submittedName>
</protein>
<keyword evidence="2 7" id="KW-0378">Hydrolase</keyword>
<dbReference type="Gene3D" id="3.20.20.80">
    <property type="entry name" value="Glycosidases"/>
    <property type="match status" value="1"/>
</dbReference>
<dbReference type="GO" id="GO:0005576">
    <property type="term" value="C:extracellular region"/>
    <property type="evidence" value="ECO:0007669"/>
    <property type="project" value="TreeGrafter"/>
</dbReference>
<dbReference type="SUPFAM" id="SSF51445">
    <property type="entry name" value="(Trans)glycosidases"/>
    <property type="match status" value="1"/>
</dbReference>
<gene>
    <name evidence="10" type="ORF">GCM10007422_18730</name>
    <name evidence="11" type="ORF">GGQ60_000721</name>
</gene>
<evidence type="ECO:0000256" key="3">
    <source>
        <dbReference type="ARBA" id="ARBA00023001"/>
    </source>
</evidence>
<keyword evidence="3" id="KW-0136">Cellulose degradation</keyword>
<dbReference type="Pfam" id="PF00150">
    <property type="entry name" value="Cellulase"/>
    <property type="match status" value="1"/>
</dbReference>
<name>A0A7W6P5A5_9SPHI</name>
<dbReference type="EMBL" id="JACIEF010000001">
    <property type="protein sequence ID" value="MBB4106761.1"/>
    <property type="molecule type" value="Genomic_DNA"/>
</dbReference>
<reference evidence="10" key="1">
    <citation type="journal article" date="2014" name="Int. J. Syst. Evol. Microbiol.">
        <title>Complete genome of a new Firmicutes species belonging to the dominant human colonic microbiota ('Ruminococcus bicirculans') reveals two chromosomes and a selective capacity to utilize plant glucans.</title>
        <authorList>
            <consortium name="NISC Comparative Sequencing Program"/>
            <person name="Wegmann U."/>
            <person name="Louis P."/>
            <person name="Goesmann A."/>
            <person name="Henrissat B."/>
            <person name="Duncan S.H."/>
            <person name="Flint H.J."/>
        </authorList>
    </citation>
    <scope>NUCLEOTIDE SEQUENCE</scope>
    <source>
        <strain evidence="10">CGMCC 1.15287</strain>
    </source>
</reference>
<dbReference type="RefSeq" id="WP_183759992.1">
    <property type="nucleotide sequence ID" value="NZ_BMHZ01000002.1"/>
</dbReference>
<evidence type="ECO:0000313" key="11">
    <source>
        <dbReference type="EMBL" id="MBB4106761.1"/>
    </source>
</evidence>
<dbReference type="PANTHER" id="PTHR31297:SF41">
    <property type="entry name" value="ENDOGLUCANASE, PUTATIVE (AFU_ORTHOLOGUE AFUA_5G01830)-RELATED"/>
    <property type="match status" value="1"/>
</dbReference>
<evidence type="ECO:0000313" key="13">
    <source>
        <dbReference type="Proteomes" id="UP000642938"/>
    </source>
</evidence>
<keyword evidence="13" id="KW-1185">Reference proteome</keyword>
<dbReference type="CDD" id="cd14948">
    <property type="entry name" value="BACON"/>
    <property type="match status" value="1"/>
</dbReference>
<evidence type="ECO:0000256" key="5">
    <source>
        <dbReference type="ARBA" id="ARBA00023295"/>
    </source>
</evidence>
<keyword evidence="6" id="KW-0624">Polysaccharide degradation</keyword>
<dbReference type="GO" id="GO:0009986">
    <property type="term" value="C:cell surface"/>
    <property type="evidence" value="ECO:0007669"/>
    <property type="project" value="TreeGrafter"/>
</dbReference>
<dbReference type="InterPro" id="IPR013783">
    <property type="entry name" value="Ig-like_fold"/>
</dbReference>
<evidence type="ECO:0000256" key="7">
    <source>
        <dbReference type="RuleBase" id="RU361153"/>
    </source>
</evidence>
<evidence type="ECO:0000256" key="2">
    <source>
        <dbReference type="ARBA" id="ARBA00022801"/>
    </source>
</evidence>
<dbReference type="PANTHER" id="PTHR31297">
    <property type="entry name" value="GLUCAN ENDO-1,6-BETA-GLUCOSIDASE B"/>
    <property type="match status" value="1"/>
</dbReference>
<evidence type="ECO:0000256" key="1">
    <source>
        <dbReference type="ARBA" id="ARBA00005641"/>
    </source>
</evidence>
<evidence type="ECO:0000313" key="10">
    <source>
        <dbReference type="EMBL" id="GGH03582.1"/>
    </source>
</evidence>
<dbReference type="Proteomes" id="UP000642938">
    <property type="component" value="Unassembled WGS sequence"/>
</dbReference>
<reference evidence="10" key="4">
    <citation type="submission" date="2024-05" db="EMBL/GenBank/DDBJ databases">
        <authorList>
            <person name="Sun Q."/>
            <person name="Zhou Y."/>
        </authorList>
    </citation>
    <scope>NUCLEOTIDE SEQUENCE</scope>
    <source>
        <strain evidence="10">CGMCC 1.15287</strain>
    </source>
</reference>
<reference evidence="11 12" key="3">
    <citation type="submission" date="2020-08" db="EMBL/GenBank/DDBJ databases">
        <title>Genomic Encyclopedia of Type Strains, Phase IV (KMG-IV): sequencing the most valuable type-strain genomes for metagenomic binning, comparative biology and taxonomic classification.</title>
        <authorList>
            <person name="Goeker M."/>
        </authorList>
    </citation>
    <scope>NUCLEOTIDE SEQUENCE [LARGE SCALE GENOMIC DNA]</scope>
    <source>
        <strain evidence="11 12">DSM 100774</strain>
    </source>
</reference>
<dbReference type="InterPro" id="IPR001547">
    <property type="entry name" value="Glyco_hydro_5"/>
</dbReference>
<dbReference type="PROSITE" id="PS51257">
    <property type="entry name" value="PROKAR_LIPOPROTEIN"/>
    <property type="match status" value="1"/>
</dbReference>
<dbReference type="Pfam" id="PF13004">
    <property type="entry name" value="BACON"/>
    <property type="match status" value="1"/>
</dbReference>
<feature type="domain" description="Glycoside hydrolase family 5" evidence="8">
    <location>
        <begin position="161"/>
        <end position="457"/>
    </location>
</feature>
<dbReference type="GO" id="GO:0008422">
    <property type="term" value="F:beta-glucosidase activity"/>
    <property type="evidence" value="ECO:0007669"/>
    <property type="project" value="TreeGrafter"/>
</dbReference>
<dbReference type="EMBL" id="BMHZ01000002">
    <property type="protein sequence ID" value="GGH03582.1"/>
    <property type="molecule type" value="Genomic_DNA"/>
</dbReference>
<dbReference type="AlphaFoldDB" id="A0A7W6P5A5"/>
<evidence type="ECO:0000256" key="6">
    <source>
        <dbReference type="ARBA" id="ARBA00023326"/>
    </source>
</evidence>
<dbReference type="InterPro" id="IPR050386">
    <property type="entry name" value="Glycosyl_hydrolase_5"/>
</dbReference>
<evidence type="ECO:0000259" key="8">
    <source>
        <dbReference type="Pfam" id="PF00150"/>
    </source>
</evidence>
<dbReference type="Gene3D" id="2.60.40.10">
    <property type="entry name" value="Immunoglobulins"/>
    <property type="match status" value="1"/>
</dbReference>
<dbReference type="InterPro" id="IPR024361">
    <property type="entry name" value="BACON"/>
</dbReference>
<comment type="similarity">
    <text evidence="1 7">Belongs to the glycosyl hydrolase 5 (cellulase A) family.</text>
</comment>
<accession>A0A7W6P5A5</accession>
<keyword evidence="4" id="KW-0119">Carbohydrate metabolism</keyword>
<comment type="caution">
    <text evidence="11">The sequence shown here is derived from an EMBL/GenBank/DDBJ whole genome shotgun (WGS) entry which is preliminary data.</text>
</comment>
<proteinExistence type="inferred from homology"/>
<evidence type="ECO:0000259" key="9">
    <source>
        <dbReference type="Pfam" id="PF13004"/>
    </source>
</evidence>
<dbReference type="Proteomes" id="UP000532273">
    <property type="component" value="Unassembled WGS sequence"/>
</dbReference>
<evidence type="ECO:0000313" key="12">
    <source>
        <dbReference type="Proteomes" id="UP000532273"/>
    </source>
</evidence>
<feature type="domain" description="BACON" evidence="9">
    <location>
        <begin position="66"/>
        <end position="123"/>
    </location>
</feature>
<keyword evidence="5 7" id="KW-0326">Glycosidase</keyword>
<evidence type="ECO:0000256" key="4">
    <source>
        <dbReference type="ARBA" id="ARBA00023277"/>
    </source>
</evidence>
<dbReference type="GO" id="GO:0030245">
    <property type="term" value="P:cellulose catabolic process"/>
    <property type="evidence" value="ECO:0007669"/>
    <property type="project" value="UniProtKB-KW"/>
</dbReference>
<organism evidence="11 12">
    <name type="scientific">Pedobacter zeae</name>
    <dbReference type="NCBI Taxonomy" id="1737356"/>
    <lineage>
        <taxon>Bacteria</taxon>
        <taxon>Pseudomonadati</taxon>
        <taxon>Bacteroidota</taxon>
        <taxon>Sphingobacteriia</taxon>
        <taxon>Sphingobacteriales</taxon>
        <taxon>Sphingobacteriaceae</taxon>
        <taxon>Pedobacter</taxon>
    </lineage>
</organism>
<sequence>MNYLKKVNIKGPQSILVFMILLNFFTASCKKKDNVEPQLSISSSEIAFQPEGGISNVTVASNGKWNTKNPADSWLQLNQMTGNEGNTELKLTAAPNTTGFSRSVILTVTSDNGQARRLTLSQASLLYPSYNTSPKAPDQTGMSSNAVQLAAKMKLGWNIGNTMEAPGGESGWGNPQITESYVKFLKQTGFNAVRLPCSWDWYHLSDRSKATIDPAWLNRVKEVVKYCVDNDMYVLLNIHWDGGWLDHNINAAKKDSVNAKQKAYWEQIATTMRDFDEHLMFASANEPPAENAEQMAILNSYHQTFINAVRATGGRNSYRVLVVQGPGTDPDKTNNLMNSLPTDQVPNRLMVEVHNYTPSQFTILDSDASWGKMFYYWGSGHHSTIQPDRNATWGEESEHIRIFGLMKSKFIDKGIPVILGEYGAYKRGGSRNVPSDLAAHNASVDYWNNYVTKQAIQFGLKPFFWDTGGALDRRNNTVRDQGTINALITAGK</sequence>